<dbReference type="EMBL" id="CP091430">
    <property type="protein sequence ID" value="UVI32105.1"/>
    <property type="molecule type" value="Genomic_DNA"/>
</dbReference>
<evidence type="ECO:0000256" key="1">
    <source>
        <dbReference type="SAM" id="MobiDB-lite"/>
    </source>
</evidence>
<accession>A0ABY5SF45</accession>
<dbReference type="InterPro" id="IPR013830">
    <property type="entry name" value="SGNH_hydro"/>
</dbReference>
<proteinExistence type="predicted"/>
<feature type="domain" description="SGNH hydrolase-type esterase" evidence="2">
    <location>
        <begin position="60"/>
        <end position="233"/>
    </location>
</feature>
<dbReference type="GO" id="GO:0016787">
    <property type="term" value="F:hydrolase activity"/>
    <property type="evidence" value="ECO:0007669"/>
    <property type="project" value="UniProtKB-KW"/>
</dbReference>
<dbReference type="Gene3D" id="3.40.50.1110">
    <property type="entry name" value="SGNH hydrolase"/>
    <property type="match status" value="1"/>
</dbReference>
<organism evidence="3 4">
    <name type="scientific">Paenibacillus spongiae</name>
    <dbReference type="NCBI Taxonomy" id="2909671"/>
    <lineage>
        <taxon>Bacteria</taxon>
        <taxon>Bacillati</taxon>
        <taxon>Bacillota</taxon>
        <taxon>Bacilli</taxon>
        <taxon>Bacillales</taxon>
        <taxon>Paenibacillaceae</taxon>
        <taxon>Paenibacillus</taxon>
    </lineage>
</organism>
<evidence type="ECO:0000313" key="3">
    <source>
        <dbReference type="EMBL" id="UVI32105.1"/>
    </source>
</evidence>
<dbReference type="InterPro" id="IPR036514">
    <property type="entry name" value="SGNH_hydro_sf"/>
</dbReference>
<dbReference type="CDD" id="cd00229">
    <property type="entry name" value="SGNH_hydrolase"/>
    <property type="match status" value="1"/>
</dbReference>
<evidence type="ECO:0000259" key="2">
    <source>
        <dbReference type="Pfam" id="PF13472"/>
    </source>
</evidence>
<dbReference type="SUPFAM" id="SSF52266">
    <property type="entry name" value="SGNH hydrolase"/>
    <property type="match status" value="1"/>
</dbReference>
<protein>
    <submittedName>
        <fullName evidence="3">SGNH/GDSL hydrolase family protein</fullName>
    </submittedName>
</protein>
<evidence type="ECO:0000313" key="4">
    <source>
        <dbReference type="Proteomes" id="UP001057877"/>
    </source>
</evidence>
<dbReference type="Pfam" id="PF13472">
    <property type="entry name" value="Lipase_GDSL_2"/>
    <property type="match status" value="1"/>
</dbReference>
<dbReference type="PANTHER" id="PTHR30383">
    <property type="entry name" value="THIOESTERASE 1/PROTEASE 1/LYSOPHOSPHOLIPASE L1"/>
    <property type="match status" value="1"/>
</dbReference>
<dbReference type="Proteomes" id="UP001057877">
    <property type="component" value="Chromosome"/>
</dbReference>
<gene>
    <name evidence="3" type="ORF">L1F29_09910</name>
</gene>
<keyword evidence="3" id="KW-0378">Hydrolase</keyword>
<reference evidence="3" key="1">
    <citation type="submission" date="2022-01" db="EMBL/GenBank/DDBJ databases">
        <title>Paenibacillus spongiae sp. nov., isolated from marine sponge.</title>
        <authorList>
            <person name="Li Z."/>
            <person name="Zhang M."/>
        </authorList>
    </citation>
    <scope>NUCLEOTIDE SEQUENCE</scope>
    <source>
        <strain evidence="3">PHS-Z3</strain>
    </source>
</reference>
<dbReference type="RefSeq" id="WP_258388165.1">
    <property type="nucleotide sequence ID" value="NZ_CP091430.1"/>
</dbReference>
<name>A0ABY5SF45_9BACL</name>
<feature type="region of interest" description="Disordered" evidence="1">
    <location>
        <begin position="1"/>
        <end position="23"/>
    </location>
</feature>
<keyword evidence="4" id="KW-1185">Reference proteome</keyword>
<sequence>MAWEKPSTGNNGGSGHTHTNKSTLDKLAESGGKLTFNGSLVSESGSGGSTSYIKGKKINCLGDSITQGNAGGATPWTTILQNNYGCTVRNYGISGSTFIDNSTVWSMYYRFPSMNNDADINIVWGGFNDITQNFPIGTFADRVSTTFYGALHLMIDAIMTKFVGKKLYVCTLLDHHHNWETVKTWNNVIREVTDYWGVQVIEMNRLGISPRNTNAKAALIPDNIHPNTAGNQVIADYIAAFINSH</sequence>
<dbReference type="PANTHER" id="PTHR30383:SF5">
    <property type="entry name" value="SGNH HYDROLASE-TYPE ESTERASE DOMAIN-CONTAINING PROTEIN"/>
    <property type="match status" value="1"/>
</dbReference>
<dbReference type="InterPro" id="IPR051532">
    <property type="entry name" value="Ester_Hydrolysis_Enzymes"/>
</dbReference>